<feature type="domain" description="Insertion element IS150 protein InsJ-like helix-turn-helix" evidence="1">
    <location>
        <begin position="15"/>
        <end position="67"/>
    </location>
</feature>
<dbReference type="EMBL" id="CP098755">
    <property type="protein sequence ID" value="USG65312.1"/>
    <property type="molecule type" value="Genomic_DNA"/>
</dbReference>
<dbReference type="InterPro" id="IPR010921">
    <property type="entry name" value="Trp_repressor/repl_initiator"/>
</dbReference>
<gene>
    <name evidence="2" type="ORF">NDK47_24920</name>
</gene>
<evidence type="ECO:0000259" key="1">
    <source>
        <dbReference type="Pfam" id="PF13518"/>
    </source>
</evidence>
<accession>A0ABY4WH13</accession>
<dbReference type="Gene3D" id="1.10.10.10">
    <property type="entry name" value="Winged helix-like DNA-binding domain superfamily/Winged helix DNA-binding domain"/>
    <property type="match status" value="1"/>
</dbReference>
<sequence>MPMKGQTFKKYSVEFKLKAVKMYVEDGMGYNRVTQELNLSSSSYIRRWVKNFREYGLEGLEERRGHRKISPGQHAEDEVGK</sequence>
<name>A0ABY4WH13_9BACL</name>
<dbReference type="InterPro" id="IPR055247">
    <property type="entry name" value="InsJ-like_HTH"/>
</dbReference>
<dbReference type="Pfam" id="PF13518">
    <property type="entry name" value="HTH_28"/>
    <property type="match status" value="1"/>
</dbReference>
<evidence type="ECO:0000313" key="3">
    <source>
        <dbReference type="Proteomes" id="UP001056500"/>
    </source>
</evidence>
<keyword evidence="3" id="KW-1185">Reference proteome</keyword>
<organism evidence="2 3">
    <name type="scientific">Brevibacillus ruminantium</name>
    <dbReference type="NCBI Taxonomy" id="2950604"/>
    <lineage>
        <taxon>Bacteria</taxon>
        <taxon>Bacillati</taxon>
        <taxon>Bacillota</taxon>
        <taxon>Bacilli</taxon>
        <taxon>Bacillales</taxon>
        <taxon>Paenibacillaceae</taxon>
        <taxon>Brevibacillus</taxon>
    </lineage>
</organism>
<dbReference type="InterPro" id="IPR036388">
    <property type="entry name" value="WH-like_DNA-bd_sf"/>
</dbReference>
<dbReference type="SUPFAM" id="SSF48295">
    <property type="entry name" value="TrpR-like"/>
    <property type="match status" value="1"/>
</dbReference>
<evidence type="ECO:0000313" key="2">
    <source>
        <dbReference type="EMBL" id="USG65312.1"/>
    </source>
</evidence>
<protein>
    <submittedName>
        <fullName evidence="2">Transposase</fullName>
    </submittedName>
</protein>
<proteinExistence type="predicted"/>
<reference evidence="2" key="1">
    <citation type="submission" date="2022-06" db="EMBL/GenBank/DDBJ databases">
        <title>Genome sequencing of Brevibacillus sp. BB3-R1.</title>
        <authorList>
            <person name="Heo J."/>
            <person name="Lee D."/>
            <person name="Won M."/>
            <person name="Han B.-H."/>
            <person name="Hong S.-B."/>
            <person name="Kwon S.-W."/>
        </authorList>
    </citation>
    <scope>NUCLEOTIDE SEQUENCE</scope>
    <source>
        <strain evidence="2">BB3-R1</strain>
    </source>
</reference>
<dbReference type="Proteomes" id="UP001056500">
    <property type="component" value="Chromosome"/>
</dbReference>
<dbReference type="RefSeq" id="WP_251872405.1">
    <property type="nucleotide sequence ID" value="NZ_CP098755.1"/>
</dbReference>